<gene>
    <name evidence="1" type="ORF">HDA32_000151</name>
</gene>
<name>A0A852TNL9_9ACTN</name>
<dbReference type="RefSeq" id="WP_179641328.1">
    <property type="nucleotide sequence ID" value="NZ_BAAAYY010000005.1"/>
</dbReference>
<dbReference type="Proteomes" id="UP000589036">
    <property type="component" value="Unassembled WGS sequence"/>
</dbReference>
<comment type="caution">
    <text evidence="1">The sequence shown here is derived from an EMBL/GenBank/DDBJ whole genome shotgun (WGS) entry which is preliminary data.</text>
</comment>
<keyword evidence="2" id="KW-1185">Reference proteome</keyword>
<dbReference type="AlphaFoldDB" id="A0A852TNL9"/>
<proteinExistence type="predicted"/>
<organism evidence="1 2">
    <name type="scientific">Spinactinospora alkalitolerans</name>
    <dbReference type="NCBI Taxonomy" id="687207"/>
    <lineage>
        <taxon>Bacteria</taxon>
        <taxon>Bacillati</taxon>
        <taxon>Actinomycetota</taxon>
        <taxon>Actinomycetes</taxon>
        <taxon>Streptosporangiales</taxon>
        <taxon>Nocardiopsidaceae</taxon>
        <taxon>Spinactinospora</taxon>
    </lineage>
</organism>
<sequence>MDSNLDTRLHDHVALAEIELYSDVLIAVAIAEERLSIEEIDQVLGVPPRRPKGCETPPPGGR</sequence>
<accession>A0A852TNL9</accession>
<dbReference type="EMBL" id="JACCCC010000001">
    <property type="protein sequence ID" value="NYE45031.1"/>
    <property type="molecule type" value="Genomic_DNA"/>
</dbReference>
<evidence type="ECO:0000313" key="2">
    <source>
        <dbReference type="Proteomes" id="UP000589036"/>
    </source>
</evidence>
<reference evidence="1 2" key="1">
    <citation type="submission" date="2020-07" db="EMBL/GenBank/DDBJ databases">
        <title>Sequencing the genomes of 1000 actinobacteria strains.</title>
        <authorList>
            <person name="Klenk H.-P."/>
        </authorList>
    </citation>
    <scope>NUCLEOTIDE SEQUENCE [LARGE SCALE GENOMIC DNA]</scope>
    <source>
        <strain evidence="1 2">CXB654</strain>
    </source>
</reference>
<evidence type="ECO:0000313" key="1">
    <source>
        <dbReference type="EMBL" id="NYE45031.1"/>
    </source>
</evidence>
<protein>
    <submittedName>
        <fullName evidence="1">Uncharacterized protein</fullName>
    </submittedName>
</protein>